<dbReference type="GO" id="GO:0005524">
    <property type="term" value="F:ATP binding"/>
    <property type="evidence" value="ECO:0007669"/>
    <property type="project" value="UniProtKB-KW"/>
</dbReference>
<evidence type="ECO:0000256" key="4">
    <source>
        <dbReference type="ARBA" id="ARBA00022527"/>
    </source>
</evidence>
<feature type="compositionally biased region" description="Basic residues" evidence="14">
    <location>
        <begin position="154"/>
        <end position="164"/>
    </location>
</feature>
<dbReference type="Proteomes" id="UP000886998">
    <property type="component" value="Unassembled WGS sequence"/>
</dbReference>
<keyword evidence="11" id="KW-0810">Translation regulation</keyword>
<evidence type="ECO:0000313" key="17">
    <source>
        <dbReference type="Proteomes" id="UP000886998"/>
    </source>
</evidence>
<evidence type="ECO:0000256" key="3">
    <source>
        <dbReference type="ARBA" id="ARBA00012513"/>
    </source>
</evidence>
<evidence type="ECO:0000256" key="2">
    <source>
        <dbReference type="ARBA" id="ARBA00006692"/>
    </source>
</evidence>
<feature type="region of interest" description="Disordered" evidence="14">
    <location>
        <begin position="47"/>
        <end position="84"/>
    </location>
</feature>
<protein>
    <recommendedName>
        <fullName evidence="3">non-specific serine/threonine protein kinase</fullName>
        <ecNumber evidence="3">2.7.11.1</ecNumber>
    </recommendedName>
</protein>
<feature type="region of interest" description="Disordered" evidence="14">
    <location>
        <begin position="129"/>
        <end position="164"/>
    </location>
</feature>
<dbReference type="Gene3D" id="1.10.510.10">
    <property type="entry name" value="Transferase(Phosphotransferase) domain 1"/>
    <property type="match status" value="1"/>
</dbReference>
<dbReference type="EMBL" id="BMAV01000863">
    <property type="protein sequence ID" value="GFY38463.1"/>
    <property type="molecule type" value="Genomic_DNA"/>
</dbReference>
<dbReference type="InterPro" id="IPR011009">
    <property type="entry name" value="Kinase-like_dom_sf"/>
</dbReference>
<gene>
    <name evidence="16" type="primary">MKNK2</name>
    <name evidence="16" type="ORF">TNIN_291411</name>
</gene>
<evidence type="ECO:0000256" key="5">
    <source>
        <dbReference type="ARBA" id="ARBA00022679"/>
    </source>
</evidence>
<feature type="region of interest" description="Disordered" evidence="14">
    <location>
        <begin position="1"/>
        <end position="21"/>
    </location>
</feature>
<dbReference type="GO" id="GO:0004674">
    <property type="term" value="F:protein serine/threonine kinase activity"/>
    <property type="evidence" value="ECO:0007669"/>
    <property type="project" value="UniProtKB-KW"/>
</dbReference>
<evidence type="ECO:0000256" key="7">
    <source>
        <dbReference type="ARBA" id="ARBA00022741"/>
    </source>
</evidence>
<keyword evidence="9" id="KW-0067">ATP-binding</keyword>
<dbReference type="GO" id="GO:0006417">
    <property type="term" value="P:regulation of translation"/>
    <property type="evidence" value="ECO:0007669"/>
    <property type="project" value="UniProtKB-KW"/>
</dbReference>
<keyword evidence="10" id="KW-0460">Magnesium</keyword>
<evidence type="ECO:0000256" key="9">
    <source>
        <dbReference type="ARBA" id="ARBA00022840"/>
    </source>
</evidence>
<evidence type="ECO:0000256" key="14">
    <source>
        <dbReference type="SAM" id="MobiDB-lite"/>
    </source>
</evidence>
<keyword evidence="7" id="KW-0547">Nucleotide-binding</keyword>
<feature type="non-terminal residue" evidence="16">
    <location>
        <position position="550"/>
    </location>
</feature>
<evidence type="ECO:0000256" key="12">
    <source>
        <dbReference type="ARBA" id="ARBA00047899"/>
    </source>
</evidence>
<dbReference type="PROSITE" id="PS50011">
    <property type="entry name" value="PROTEIN_KINASE_DOM"/>
    <property type="match status" value="1"/>
</dbReference>
<dbReference type="InterPro" id="IPR050205">
    <property type="entry name" value="CDPK_Ser/Thr_kinases"/>
</dbReference>
<feature type="compositionally biased region" description="Acidic residues" evidence="14">
    <location>
        <begin position="1"/>
        <end position="19"/>
    </location>
</feature>
<dbReference type="FunFam" id="3.30.200.20:FF:000093">
    <property type="entry name" value="Putative map kinase-interacting serine/threonine-protein kinase 1"/>
    <property type="match status" value="1"/>
</dbReference>
<proteinExistence type="inferred from homology"/>
<evidence type="ECO:0000256" key="10">
    <source>
        <dbReference type="ARBA" id="ARBA00022842"/>
    </source>
</evidence>
<keyword evidence="17" id="KW-1185">Reference proteome</keyword>
<dbReference type="EC" id="2.7.11.1" evidence="3"/>
<keyword evidence="5" id="KW-0808">Transferase</keyword>
<keyword evidence="4" id="KW-0723">Serine/threonine-protein kinase</keyword>
<keyword evidence="6" id="KW-0479">Metal-binding</keyword>
<dbReference type="InterPro" id="IPR000719">
    <property type="entry name" value="Prot_kinase_dom"/>
</dbReference>
<reference evidence="16" key="1">
    <citation type="submission" date="2020-08" db="EMBL/GenBank/DDBJ databases">
        <title>Multicomponent nature underlies the extraordinary mechanical properties of spider dragline silk.</title>
        <authorList>
            <person name="Kono N."/>
            <person name="Nakamura H."/>
            <person name="Mori M."/>
            <person name="Yoshida Y."/>
            <person name="Ohtoshi R."/>
            <person name="Malay A.D."/>
            <person name="Moran D.A.P."/>
            <person name="Tomita M."/>
            <person name="Numata K."/>
            <person name="Arakawa K."/>
        </authorList>
    </citation>
    <scope>NUCLEOTIDE SEQUENCE</scope>
</reference>
<comment type="similarity">
    <text evidence="2">Belongs to the protein kinase superfamily. CAMK Ser/Thr protein kinase family.</text>
</comment>
<evidence type="ECO:0000256" key="13">
    <source>
        <dbReference type="ARBA" id="ARBA00048679"/>
    </source>
</evidence>
<evidence type="ECO:0000256" key="1">
    <source>
        <dbReference type="ARBA" id="ARBA00001946"/>
    </source>
</evidence>
<feature type="domain" description="Protein kinase" evidence="15">
    <location>
        <begin position="176"/>
        <end position="460"/>
    </location>
</feature>
<comment type="catalytic activity">
    <reaction evidence="12">
        <text>L-threonyl-[protein] + ATP = O-phospho-L-threonyl-[protein] + ADP + H(+)</text>
        <dbReference type="Rhea" id="RHEA:46608"/>
        <dbReference type="Rhea" id="RHEA-COMP:11060"/>
        <dbReference type="Rhea" id="RHEA-COMP:11605"/>
        <dbReference type="ChEBI" id="CHEBI:15378"/>
        <dbReference type="ChEBI" id="CHEBI:30013"/>
        <dbReference type="ChEBI" id="CHEBI:30616"/>
        <dbReference type="ChEBI" id="CHEBI:61977"/>
        <dbReference type="ChEBI" id="CHEBI:456216"/>
        <dbReference type="EC" id="2.7.11.1"/>
    </reaction>
</comment>
<organism evidence="16 17">
    <name type="scientific">Trichonephila inaurata madagascariensis</name>
    <dbReference type="NCBI Taxonomy" id="2747483"/>
    <lineage>
        <taxon>Eukaryota</taxon>
        <taxon>Metazoa</taxon>
        <taxon>Ecdysozoa</taxon>
        <taxon>Arthropoda</taxon>
        <taxon>Chelicerata</taxon>
        <taxon>Arachnida</taxon>
        <taxon>Araneae</taxon>
        <taxon>Araneomorphae</taxon>
        <taxon>Entelegynae</taxon>
        <taxon>Araneoidea</taxon>
        <taxon>Nephilidae</taxon>
        <taxon>Trichonephila</taxon>
        <taxon>Trichonephila inaurata</taxon>
    </lineage>
</organism>
<name>A0A8X7BPC3_9ARAC</name>
<dbReference type="SMART" id="SM00220">
    <property type="entry name" value="S_TKc"/>
    <property type="match status" value="1"/>
</dbReference>
<dbReference type="AlphaFoldDB" id="A0A8X7BPC3"/>
<keyword evidence="8" id="KW-0418">Kinase</keyword>
<accession>A0A8X7BPC3</accession>
<dbReference type="SUPFAM" id="SSF56112">
    <property type="entry name" value="Protein kinase-like (PK-like)"/>
    <property type="match status" value="1"/>
</dbReference>
<comment type="cofactor">
    <cofactor evidence="1">
        <name>Mg(2+)</name>
        <dbReference type="ChEBI" id="CHEBI:18420"/>
    </cofactor>
</comment>
<dbReference type="PANTHER" id="PTHR24349">
    <property type="entry name" value="SERINE/THREONINE-PROTEIN KINASE"/>
    <property type="match status" value="1"/>
</dbReference>
<comment type="catalytic activity">
    <reaction evidence="13">
        <text>L-seryl-[protein] + ATP = O-phospho-L-seryl-[protein] + ADP + H(+)</text>
        <dbReference type="Rhea" id="RHEA:17989"/>
        <dbReference type="Rhea" id="RHEA-COMP:9863"/>
        <dbReference type="Rhea" id="RHEA-COMP:11604"/>
        <dbReference type="ChEBI" id="CHEBI:15378"/>
        <dbReference type="ChEBI" id="CHEBI:29999"/>
        <dbReference type="ChEBI" id="CHEBI:30616"/>
        <dbReference type="ChEBI" id="CHEBI:83421"/>
        <dbReference type="ChEBI" id="CHEBI:456216"/>
        <dbReference type="EC" id="2.7.11.1"/>
    </reaction>
</comment>
<dbReference type="Gene3D" id="3.30.200.20">
    <property type="entry name" value="Phosphorylase Kinase, domain 1"/>
    <property type="match status" value="1"/>
</dbReference>
<dbReference type="InterPro" id="IPR008271">
    <property type="entry name" value="Ser/Thr_kinase_AS"/>
</dbReference>
<dbReference type="GO" id="GO:0046872">
    <property type="term" value="F:metal ion binding"/>
    <property type="evidence" value="ECO:0007669"/>
    <property type="project" value="UniProtKB-KW"/>
</dbReference>
<feature type="compositionally biased region" description="Low complexity" evidence="14">
    <location>
        <begin position="73"/>
        <end position="84"/>
    </location>
</feature>
<dbReference type="FunFam" id="1.10.510.10:FF:000119">
    <property type="entry name" value="Putative map kinase-interacting serine/threonine-protein kinase 1"/>
    <property type="match status" value="1"/>
</dbReference>
<evidence type="ECO:0000256" key="6">
    <source>
        <dbReference type="ARBA" id="ARBA00022723"/>
    </source>
</evidence>
<evidence type="ECO:0000313" key="16">
    <source>
        <dbReference type="EMBL" id="GFY38463.1"/>
    </source>
</evidence>
<evidence type="ECO:0000259" key="15">
    <source>
        <dbReference type="PROSITE" id="PS50011"/>
    </source>
</evidence>
<dbReference type="Pfam" id="PF00069">
    <property type="entry name" value="Pkinase"/>
    <property type="match status" value="1"/>
</dbReference>
<evidence type="ECO:0000256" key="8">
    <source>
        <dbReference type="ARBA" id="ARBA00022777"/>
    </source>
</evidence>
<evidence type="ECO:0000256" key="11">
    <source>
        <dbReference type="ARBA" id="ARBA00022845"/>
    </source>
</evidence>
<dbReference type="PROSITE" id="PS00108">
    <property type="entry name" value="PROTEIN_KINASE_ST"/>
    <property type="match status" value="1"/>
</dbReference>
<sequence length="550" mass="61952">EEPGLEMAEEPGLEMEFENEPGAQVGTEVVIYNEIPIIGCSHFISENSENREERNRGVKRSYTNRGDRDGSPEDSQNESSSSFLEGVSGYSSLIFEQDMRELFDFSNSRPYNFEEESFESIDDTVEAVENPVQESTSEVLRSAPQPIEAPKSQQQRRRRKKKRTRSFCDNFNDVYRLTDEVLGEGACASVRTCVQLNTGQEFAVKIIMKEPSHPRERVFREIETFHHCRGHQNIIQLVQFFEEQDRFLLIFEKVYGGPLLAHIQKRVHFTEREASMIIRDVANALKFLHHKGIAHRDLKPENILCFSQDQVCPVKICDFDLGSGVVLSKSTSPCSTPELLSPVGSAEFMAPEVVSGFVGEASPYDKRCDLWSLGVIMYILLCGYPPFYGCCGGDCGWERGSACEACQSMLFECIQNGVYEYPEREWAFISEEAKSLISNLLVKNASQRYSAETVLNHPWVANGGPTTLLDTPTVIRKNNSARDLAVFAENANAFKRMHMRHIVHSSGPSVHLPEENIQPSASSASSSMMFSLSPLSDSSLYQRRRGSHSQ</sequence>
<dbReference type="OrthoDB" id="5794026at2759"/>
<comment type="caution">
    <text evidence="16">The sequence shown here is derived from an EMBL/GenBank/DDBJ whole genome shotgun (WGS) entry which is preliminary data.</text>
</comment>